<dbReference type="Pfam" id="PF16032">
    <property type="entry name" value="DUF4788"/>
    <property type="match status" value="1"/>
</dbReference>
<feature type="region of interest" description="Disordered" evidence="1">
    <location>
        <begin position="728"/>
        <end position="792"/>
    </location>
</feature>
<evidence type="ECO:0000256" key="1">
    <source>
        <dbReference type="SAM" id="MobiDB-lite"/>
    </source>
</evidence>
<protein>
    <submittedName>
        <fullName evidence="5 6">Uncharacterized protein LOC111593280</fullName>
    </submittedName>
</protein>
<dbReference type="RefSeq" id="XP_023161720.2">
    <property type="nucleotide sequence ID" value="XM_023305952.2"/>
</dbReference>
<dbReference type="RefSeq" id="XP_023161719.2">
    <property type="nucleotide sequence ID" value="XM_023305951.2"/>
</dbReference>
<keyword evidence="4" id="KW-1185">Reference proteome</keyword>
<dbReference type="AlphaFoldDB" id="A0A6J1LEQ9"/>
<dbReference type="PANTHER" id="PTHR39079:SF1">
    <property type="entry name" value="GH11706P-RELATED"/>
    <property type="match status" value="1"/>
</dbReference>
<evidence type="ECO:0000313" key="5">
    <source>
        <dbReference type="RefSeq" id="XP_023161719.2"/>
    </source>
</evidence>
<feature type="domain" description="DUF4788" evidence="3">
    <location>
        <begin position="11"/>
        <end position="230"/>
    </location>
</feature>
<evidence type="ECO:0000313" key="4">
    <source>
        <dbReference type="Proteomes" id="UP000504633"/>
    </source>
</evidence>
<reference evidence="5 6" key="1">
    <citation type="submission" date="2025-04" db="UniProtKB">
        <authorList>
            <consortium name="RefSeq"/>
        </authorList>
    </citation>
    <scope>IDENTIFICATION</scope>
    <source>
        <strain evidence="5 6">15085-1641.00</strain>
        <tissue evidence="5 6">Whole body</tissue>
    </source>
</reference>
<dbReference type="KEGG" id="dhe:111593280"/>
<name>A0A6J1LEQ9_DROHY</name>
<accession>A0A6J1LEQ9</accession>
<dbReference type="InterPro" id="IPR031949">
    <property type="entry name" value="DUF4776"/>
</dbReference>
<dbReference type="Proteomes" id="UP000504633">
    <property type="component" value="Unplaced"/>
</dbReference>
<dbReference type="InterPro" id="IPR031992">
    <property type="entry name" value="DUF4788"/>
</dbReference>
<dbReference type="Pfam" id="PF16003">
    <property type="entry name" value="DUF4776"/>
    <property type="match status" value="1"/>
</dbReference>
<evidence type="ECO:0000313" key="6">
    <source>
        <dbReference type="RefSeq" id="XP_023161720.2"/>
    </source>
</evidence>
<organism evidence="4 5">
    <name type="scientific">Drosophila hydei</name>
    <name type="common">Fruit fly</name>
    <dbReference type="NCBI Taxonomy" id="7224"/>
    <lineage>
        <taxon>Eukaryota</taxon>
        <taxon>Metazoa</taxon>
        <taxon>Ecdysozoa</taxon>
        <taxon>Arthropoda</taxon>
        <taxon>Hexapoda</taxon>
        <taxon>Insecta</taxon>
        <taxon>Pterygota</taxon>
        <taxon>Neoptera</taxon>
        <taxon>Endopterygota</taxon>
        <taxon>Diptera</taxon>
        <taxon>Brachycera</taxon>
        <taxon>Muscomorpha</taxon>
        <taxon>Ephydroidea</taxon>
        <taxon>Drosophilidae</taxon>
        <taxon>Drosophila</taxon>
    </lineage>
</organism>
<sequence>MSNCTFVFNVIVTTIEIHEPGRYDRDKMKVEVNFCNTFIPISGSGIYATEFMPQFGTEINIDPNALRKTLEVCGLPITLTCDGDILGRGSVHFQREEMEAINNDMHELVLTEFCSVERDREIVGRVELQCLLRLKCVEAKKAKPCQLFKDKAIKDEDILFIMSEAQTCRDPCSAFEFVEDSEYLQFGTQRFENTEKPKERPTFFHDPVANAISYEVKAMGQDCNDTVDAIVESLDQDKGSRALEASRNRVPYFTRIPSLGPEDNNTIPCIKRKNEHLIEKRYCPICFTNMTWLPMLAACTTCGLKPMILPKKQYNLPSTQAMYQVNHPVHKPAEQKQAKCRCTCADGRICPFCRVRKKCASFYKIENPPKESSDAKESGQFDCDQLKTVDSRPFLSRVFSELCDLCNVRDVINYREFKKQCQKSAGKPNQLNAGADAKKASEIKAKKHANVLNERKNLGYRITDAPKRRILPGHKECSKNLSFVPKHHGWNWKNSEEARKYGWQPGLIRRPIRKLMKFFLLGSPEQIAADKFRKEMEMGTKEHPPILNLRKKNGEIFITLQALNSSTMDMKPIIFKLVKSDLGVALSQIKKKLKEKGFRKCTCHKPIMLCVCRDIFEKKCLEEVLQKECRRRHMENCVDKLVLSDTSDSEIDFDFDVPPPAGSAQAYVKPKTHTHETQTAKADKKLVPKYPLFNEPYWRAYNCAAGDRYTGTAFGLPGENIFEDGVFGHAGGGPHGPTASAGGKPKSKGIWGSARGGPMLGGTRSGGARSGGGRIGADGKLATDNKSNLKAKGPKIPVHQRQRFIDDAKKRKQAEKAAAQKEIARKKRGVNLMEYLMHEGIIAEPWDPNHPNSKHKKHGPVVGPDGLTSAQRRRKLYEMMIVPPLDTMPRLGRAYDPCQCNNFCYNQCCNPYCYCSY</sequence>
<feature type="compositionally biased region" description="Gly residues" evidence="1">
    <location>
        <begin position="754"/>
        <end position="776"/>
    </location>
</feature>
<dbReference type="OMA" id="KTHTHET"/>
<gene>
    <name evidence="5 6" type="primary">LOC111593280</name>
</gene>
<dbReference type="PANTHER" id="PTHR39079">
    <property type="entry name" value="FI08034P-RELATED"/>
    <property type="match status" value="1"/>
</dbReference>
<dbReference type="OrthoDB" id="7841562at2759"/>
<evidence type="ECO:0000259" key="3">
    <source>
        <dbReference type="Pfam" id="PF16032"/>
    </source>
</evidence>
<evidence type="ECO:0000259" key="2">
    <source>
        <dbReference type="Pfam" id="PF16003"/>
    </source>
</evidence>
<dbReference type="GeneID" id="111593280"/>
<feature type="domain" description="DUF4776" evidence="2">
    <location>
        <begin position="279"/>
        <end position="704"/>
    </location>
</feature>
<proteinExistence type="predicted"/>